<dbReference type="SUPFAM" id="SSF48371">
    <property type="entry name" value="ARM repeat"/>
    <property type="match status" value="1"/>
</dbReference>
<dbReference type="GO" id="GO:0051879">
    <property type="term" value="F:Hsp90 protein binding"/>
    <property type="evidence" value="ECO:0007669"/>
    <property type="project" value="TreeGrafter"/>
</dbReference>
<dbReference type="OrthoDB" id="199930at2759"/>
<feature type="compositionally biased region" description="Polar residues" evidence="3">
    <location>
        <begin position="539"/>
        <end position="566"/>
    </location>
</feature>
<protein>
    <recommendedName>
        <fullName evidence="4">UNC-45/Cro1/She4 central domain-containing protein</fullName>
    </recommendedName>
</protein>
<keyword evidence="2" id="KW-0963">Cytoplasm</keyword>
<evidence type="ECO:0000256" key="1">
    <source>
        <dbReference type="ARBA" id="ARBA00004496"/>
    </source>
</evidence>
<sequence>MQEAETESLAESIRRFSLSDEPLSTSTAHSFVDAFAPLSHSAPLAQHSSAQRGDADVVLTQLKQARSTALVTLASRSSSATASSVSDKITDENLPQLLTPVIRSKLADTTPHSLLAALNFLAALFSVIPTEAHDILIAEGILDLVLEAPDACNAVRRPTSDSASSDAPSPPLQLRDDQLVSLALAELVSSAANSTVTRKFLAGQQALLDWLDIACVPRNTSSSATASDAEPKSNAVAILSGLADVKIYRATASESVQGLSQSLSSQQTSQQDHIRKIQQDRSERQRKDHSLFDAIHYELLSRTPGSEPSQKLESLDQVARAELDRSIQLGCLEALAYLTVQPVFKDRLAAEPRLLTILCTTFHLTAPKHTGTTKTVDTDSQTFDGAFQLGLATILSNLSAYPKTLTAEEKQIRRLRKFANAQETKQNDATSADNGDGDDDDELETVEHADKRCAAVLDARGIEALCSLALAGRPSPNSTSAGLKVNPSKSVRTACSDALLALLTKQDRTVRGKAVQQGALKAVLALSAPVLHDLLPAPSTDTEAEQSSANRTGLFSRGAKSSTPSVTSHDLAPLQALAKLLISLNPSILFPSEQGLLSVTPLICSLLLAPAASQLQKFEALLALTNLASLSPQICLNVAAFSLETATRDRVTNDSSIAFSTSSVLANACEQLLMEDHAMLRRAWIELLVNLLQVQEVFAYFVATSPGSHEQQSRLILRLRTLLGLSEVDDWAYVNRINTDESYGASPSPSKATGGEPSLATRMASLAILAMVSDSEPVAHSLLSLERLFPVLLTNLVLDRSDQDIRNQWERADLQAPSAGQPRNKADAQAQAELNAINLSLRASYVILNVLPHLKREEGAPSKPKGGLERDVFRAALRDTITHHVAQCKQPGAQDHVTQARKGLLEVLAECLKAA</sequence>
<evidence type="ECO:0000313" key="6">
    <source>
        <dbReference type="Proteomes" id="UP000011976"/>
    </source>
</evidence>
<feature type="compositionally biased region" description="Low complexity" evidence="3">
    <location>
        <begin position="259"/>
        <end position="271"/>
    </location>
</feature>
<feature type="region of interest" description="Disordered" evidence="3">
    <location>
        <begin position="259"/>
        <end position="287"/>
    </location>
</feature>
<evidence type="ECO:0000259" key="4">
    <source>
        <dbReference type="Pfam" id="PF11701"/>
    </source>
</evidence>
<name>M9LSN2_PSEA3</name>
<dbReference type="InterPro" id="IPR011989">
    <property type="entry name" value="ARM-like"/>
</dbReference>
<dbReference type="Gene3D" id="1.25.10.10">
    <property type="entry name" value="Leucine-rich Repeat Variant"/>
    <property type="match status" value="1"/>
</dbReference>
<feature type="compositionally biased region" description="Basic and acidic residues" evidence="3">
    <location>
        <begin position="272"/>
        <end position="287"/>
    </location>
</feature>
<dbReference type="AlphaFoldDB" id="M9LSN2"/>
<feature type="domain" description="UNC-45/Cro1/She4 central" evidence="4">
    <location>
        <begin position="60"/>
        <end position="213"/>
    </location>
</feature>
<dbReference type="InterPro" id="IPR024660">
    <property type="entry name" value="UCS_central_dom"/>
</dbReference>
<feature type="region of interest" description="Disordered" evidence="3">
    <location>
        <begin position="419"/>
        <end position="442"/>
    </location>
</feature>
<accession>M9LSN2</accession>
<dbReference type="Pfam" id="PF11701">
    <property type="entry name" value="UNC45-central"/>
    <property type="match status" value="1"/>
</dbReference>
<dbReference type="PANTHER" id="PTHR45994">
    <property type="entry name" value="FI21225P1"/>
    <property type="match status" value="1"/>
</dbReference>
<gene>
    <name evidence="5" type="ORF">PANT_24c00003</name>
</gene>
<dbReference type="STRING" id="1151754.M9LSN2"/>
<dbReference type="GO" id="GO:0005737">
    <property type="term" value="C:cytoplasm"/>
    <property type="evidence" value="ECO:0007669"/>
    <property type="project" value="UniProtKB-SubCell"/>
</dbReference>
<comment type="subcellular location">
    <subcellularLocation>
        <location evidence="1">Cytoplasm</location>
    </subcellularLocation>
</comment>
<dbReference type="InterPro" id="IPR016024">
    <property type="entry name" value="ARM-type_fold"/>
</dbReference>
<organism evidence="5 6">
    <name type="scientific">Pseudozyma antarctica (strain T-34)</name>
    <name type="common">Yeast</name>
    <name type="synonym">Candida antarctica</name>
    <dbReference type="NCBI Taxonomy" id="1151754"/>
    <lineage>
        <taxon>Eukaryota</taxon>
        <taxon>Fungi</taxon>
        <taxon>Dikarya</taxon>
        <taxon>Basidiomycota</taxon>
        <taxon>Ustilaginomycotina</taxon>
        <taxon>Ustilaginomycetes</taxon>
        <taxon>Ustilaginales</taxon>
        <taxon>Ustilaginaceae</taxon>
        <taxon>Moesziomyces</taxon>
    </lineage>
</organism>
<feature type="region of interest" description="Disordered" evidence="3">
    <location>
        <begin position="537"/>
        <end position="566"/>
    </location>
</feature>
<evidence type="ECO:0000313" key="5">
    <source>
        <dbReference type="EMBL" id="GAC77016.1"/>
    </source>
</evidence>
<evidence type="ECO:0000256" key="2">
    <source>
        <dbReference type="ARBA" id="ARBA00022490"/>
    </source>
</evidence>
<reference evidence="6" key="1">
    <citation type="journal article" date="2013" name="Genome Announc.">
        <title>Genome sequence of the basidiomycetous yeast Pseudozyma antarctica T-34, a producer of the glycolipid biosurfactants mannosylerythritol lipids.</title>
        <authorList>
            <person name="Morita T."/>
            <person name="Koike H."/>
            <person name="Koyama Y."/>
            <person name="Hagiwara H."/>
            <person name="Ito E."/>
            <person name="Fukuoka T."/>
            <person name="Imura T."/>
            <person name="Machida M."/>
            <person name="Kitamoto D."/>
        </authorList>
    </citation>
    <scope>NUCLEOTIDE SEQUENCE [LARGE SCALE GENOMIC DNA]</scope>
    <source>
        <strain evidence="6">T-34</strain>
    </source>
</reference>
<dbReference type="EMBL" id="DF196790">
    <property type="protein sequence ID" value="GAC77016.1"/>
    <property type="molecule type" value="Genomic_DNA"/>
</dbReference>
<proteinExistence type="predicted"/>
<dbReference type="PANTHER" id="PTHR45994:SF1">
    <property type="entry name" value="FI21225P1"/>
    <property type="match status" value="1"/>
</dbReference>
<evidence type="ECO:0000256" key="3">
    <source>
        <dbReference type="SAM" id="MobiDB-lite"/>
    </source>
</evidence>
<dbReference type="Proteomes" id="UP000011976">
    <property type="component" value="Unassembled WGS sequence"/>
</dbReference>